<feature type="binding site" evidence="17">
    <location>
        <position position="79"/>
    </location>
    <ligand>
        <name>Zn(2+)</name>
        <dbReference type="ChEBI" id="CHEBI:29105"/>
    </ligand>
</feature>
<dbReference type="InterPro" id="IPR013114">
    <property type="entry name" value="FabA_FabZ"/>
</dbReference>
<dbReference type="NCBIfam" id="NF000582">
    <property type="entry name" value="PRK00006.1"/>
    <property type="match status" value="1"/>
</dbReference>
<dbReference type="GO" id="GO:0005737">
    <property type="term" value="C:cytoplasm"/>
    <property type="evidence" value="ECO:0007669"/>
    <property type="project" value="UniProtKB-SubCell"/>
</dbReference>
<evidence type="ECO:0000313" key="20">
    <source>
        <dbReference type="Proteomes" id="UP000182761"/>
    </source>
</evidence>
<comment type="similarity">
    <text evidence="18">Belongs to the thioester dehydratase family. FabZ subfamily.</text>
</comment>
<dbReference type="Gene3D" id="3.10.129.10">
    <property type="entry name" value="Hotdog Thioesterase"/>
    <property type="match status" value="1"/>
</dbReference>
<comment type="catalytic activity">
    <reaction evidence="13 17">
        <text>a UDP-3-O-[(3R)-3-hydroxyacyl]-N-acetyl-alpha-D-glucosamine + H2O = a UDP-3-O-[(3R)-3-hydroxyacyl]-alpha-D-glucosamine + acetate</text>
        <dbReference type="Rhea" id="RHEA:67816"/>
        <dbReference type="ChEBI" id="CHEBI:15377"/>
        <dbReference type="ChEBI" id="CHEBI:30089"/>
        <dbReference type="ChEBI" id="CHEBI:137740"/>
        <dbReference type="ChEBI" id="CHEBI:173225"/>
        <dbReference type="EC" id="3.5.1.108"/>
    </reaction>
</comment>
<dbReference type="NCBIfam" id="TIGR00325">
    <property type="entry name" value="lpxC"/>
    <property type="match status" value="1"/>
</dbReference>
<evidence type="ECO:0000256" key="3">
    <source>
        <dbReference type="ARBA" id="ARBA00004496"/>
    </source>
</evidence>
<evidence type="ECO:0000256" key="12">
    <source>
        <dbReference type="ARBA" id="ARBA00023239"/>
    </source>
</evidence>
<dbReference type="GO" id="GO:0019171">
    <property type="term" value="F:(3R)-hydroxyacyl-[acyl-carrier-protein] dehydratase activity"/>
    <property type="evidence" value="ECO:0007669"/>
    <property type="project" value="UniProtKB-EC"/>
</dbReference>
<dbReference type="CDD" id="cd01288">
    <property type="entry name" value="FabZ"/>
    <property type="match status" value="1"/>
</dbReference>
<name>A0A0X3AM97_9FLAO</name>
<proteinExistence type="inferred from homology"/>
<organism evidence="19 20">
    <name type="scientific">Apibacter mensalis</name>
    <dbReference type="NCBI Taxonomy" id="1586267"/>
    <lineage>
        <taxon>Bacteria</taxon>
        <taxon>Pseudomonadati</taxon>
        <taxon>Bacteroidota</taxon>
        <taxon>Flavobacteriia</taxon>
        <taxon>Flavobacteriales</taxon>
        <taxon>Weeksellaceae</taxon>
        <taxon>Apibacter</taxon>
    </lineage>
</organism>
<dbReference type="EC" id="3.5.1.108" evidence="17"/>
<dbReference type="InterPro" id="IPR015870">
    <property type="entry name" value="UDP-acyl_N-AcGlcN_deAcase_N"/>
</dbReference>
<keyword evidence="12 18" id="KW-0456">Lyase</keyword>
<dbReference type="HAMAP" id="MF_00406">
    <property type="entry name" value="FabZ"/>
    <property type="match status" value="1"/>
</dbReference>
<dbReference type="Gene3D" id="3.30.230.20">
    <property type="entry name" value="lpxc deacetylase, domain 1"/>
    <property type="match status" value="1"/>
</dbReference>
<dbReference type="InterPro" id="IPR010084">
    <property type="entry name" value="FabZ"/>
</dbReference>
<comment type="similarity">
    <text evidence="16">In the C-terminal section; belongs to the thioester dehydratase family.</text>
</comment>
<gene>
    <name evidence="18" type="primary">fabZ</name>
    <name evidence="17" type="synonym">lpxC</name>
    <name evidence="19" type="ORF">Ga0061079_10211</name>
</gene>
<keyword evidence="9 17" id="KW-0378">Hydrolase</keyword>
<comment type="cofactor">
    <cofactor evidence="1 17">
        <name>Zn(2+)</name>
        <dbReference type="ChEBI" id="CHEBI:29105"/>
    </cofactor>
</comment>
<dbReference type="InterPro" id="IPR020568">
    <property type="entry name" value="Ribosomal_Su5_D2-typ_SF"/>
</dbReference>
<dbReference type="FunFam" id="3.10.129.10:FF:000001">
    <property type="entry name" value="3-hydroxyacyl-[acyl-carrier-protein] dehydratase FabZ"/>
    <property type="match status" value="1"/>
</dbReference>
<evidence type="ECO:0000256" key="1">
    <source>
        <dbReference type="ARBA" id="ARBA00001947"/>
    </source>
</evidence>
<keyword evidence="8 17" id="KW-0479">Metal-binding</keyword>
<protein>
    <recommendedName>
        <fullName evidence="17 18">Multifunctional fusion protein</fullName>
    </recommendedName>
    <domain>
        <recommendedName>
            <fullName evidence="18">3-hydroxyacyl-[acyl-carrier-protein] dehydratase FabZ</fullName>
            <ecNumber evidence="18">4.2.1.59</ecNumber>
        </recommendedName>
        <alternativeName>
            <fullName evidence="18">(3R)-hydroxymyristoyl-[acyl-carrier-protein] dehydratase</fullName>
        </alternativeName>
        <alternativeName>
            <fullName evidence="18">Beta-hydroxyacyl-ACP dehydratase</fullName>
            <shortName evidence="18">(3R)-hydroxymyristoyl-ACP dehydrase</shortName>
        </alternativeName>
    </domain>
    <domain>
        <recommendedName>
            <fullName evidence="17">UDP-3-O-acyl-N-acetylglucosamine deacetylase</fullName>
            <shortName evidence="17">UDP-3-O-acyl-GlcNAc deacetylase</shortName>
            <ecNumber evidence="17">3.5.1.108</ecNumber>
        </recommendedName>
        <alternativeName>
            <fullName evidence="17">UDP-3-O-[R-3-hydroxymyristoyl]-N-acetylglucosamine deacetylase</fullName>
        </alternativeName>
    </domain>
</protein>
<feature type="binding site" evidence="17">
    <location>
        <position position="261"/>
    </location>
    <ligand>
        <name>Zn(2+)</name>
        <dbReference type="ChEBI" id="CHEBI:29105"/>
    </ligand>
</feature>
<dbReference type="Proteomes" id="UP000182761">
    <property type="component" value="Unassembled WGS sequence"/>
</dbReference>
<evidence type="ECO:0000256" key="11">
    <source>
        <dbReference type="ARBA" id="ARBA00023098"/>
    </source>
</evidence>
<keyword evidence="11 17" id="KW-0443">Lipid metabolism</keyword>
<dbReference type="HAMAP" id="MF_00388">
    <property type="entry name" value="LpxC"/>
    <property type="match status" value="1"/>
</dbReference>
<evidence type="ECO:0000256" key="2">
    <source>
        <dbReference type="ARBA" id="ARBA00002923"/>
    </source>
</evidence>
<keyword evidence="6 17" id="KW-0444">Lipid biosynthesis</keyword>
<dbReference type="InterPro" id="IPR011334">
    <property type="entry name" value="UDP-acyl_GlcNac_deAcase_C"/>
</dbReference>
<comment type="pathway">
    <text evidence="4 17">Glycolipid biosynthesis; lipid IV(A) biosynthesis; lipid IV(A) from (3R)-3-hydroxytetradecanoyl-[acyl-carrier-protein] and UDP-N-acetyl-alpha-D-glucosamine: step 2/6.</text>
</comment>
<feature type="active site" description="Proton donor" evidence="17">
    <location>
        <position position="288"/>
    </location>
</feature>
<dbReference type="GO" id="GO:0009245">
    <property type="term" value="P:lipid A biosynthetic process"/>
    <property type="evidence" value="ECO:0007669"/>
    <property type="project" value="UniProtKB-UniRule"/>
</dbReference>
<evidence type="ECO:0000256" key="7">
    <source>
        <dbReference type="ARBA" id="ARBA00022556"/>
    </source>
</evidence>
<evidence type="ECO:0000256" key="14">
    <source>
        <dbReference type="ARBA" id="ARBA00025049"/>
    </source>
</evidence>
<dbReference type="InterPro" id="IPR004463">
    <property type="entry name" value="UDP-acyl_GlcNac_deAcase"/>
</dbReference>
<evidence type="ECO:0000256" key="8">
    <source>
        <dbReference type="ARBA" id="ARBA00022723"/>
    </source>
</evidence>
<dbReference type="Gene3D" id="3.30.1700.10">
    <property type="entry name" value="lpxc deacetylase, domain 2"/>
    <property type="match status" value="1"/>
</dbReference>
<evidence type="ECO:0000256" key="18">
    <source>
        <dbReference type="HAMAP-Rule" id="MF_00406"/>
    </source>
</evidence>
<evidence type="ECO:0000256" key="17">
    <source>
        <dbReference type="HAMAP-Rule" id="MF_00388"/>
    </source>
</evidence>
<feature type="binding site" evidence="17">
    <location>
        <position position="265"/>
    </location>
    <ligand>
        <name>Zn(2+)</name>
        <dbReference type="ChEBI" id="CHEBI:29105"/>
    </ligand>
</feature>
<dbReference type="GO" id="GO:0006633">
    <property type="term" value="P:fatty acid biosynthetic process"/>
    <property type="evidence" value="ECO:0007669"/>
    <property type="project" value="UniProtKB-UniRule"/>
</dbReference>
<dbReference type="AlphaFoldDB" id="A0A0X3AM97"/>
<dbReference type="Pfam" id="PF07977">
    <property type="entry name" value="FabA"/>
    <property type="match status" value="1"/>
</dbReference>
<comment type="catalytic activity">
    <reaction evidence="18">
        <text>a (3R)-hydroxyacyl-[ACP] = a (2E)-enoyl-[ACP] + H2O</text>
        <dbReference type="Rhea" id="RHEA:13097"/>
        <dbReference type="Rhea" id="RHEA-COMP:9925"/>
        <dbReference type="Rhea" id="RHEA-COMP:9945"/>
        <dbReference type="ChEBI" id="CHEBI:15377"/>
        <dbReference type="ChEBI" id="CHEBI:78784"/>
        <dbReference type="ChEBI" id="CHEBI:78827"/>
        <dbReference type="EC" id="4.2.1.59"/>
    </reaction>
</comment>
<comment type="function">
    <text evidence="2 17">Catalyzes the hydrolysis of UDP-3-O-myristoyl-N-acetylglucosamine to form UDP-3-O-myristoylglucosamine and acetate, the committed step in lipid A biosynthesis.</text>
</comment>
<keyword evidence="5 18" id="KW-0963">Cytoplasm</keyword>
<evidence type="ECO:0000256" key="16">
    <source>
        <dbReference type="ARBA" id="ARBA00061355"/>
    </source>
</evidence>
<dbReference type="InterPro" id="IPR029069">
    <property type="entry name" value="HotDog_dom_sf"/>
</dbReference>
<dbReference type="EC" id="4.2.1.59" evidence="18"/>
<evidence type="ECO:0000256" key="5">
    <source>
        <dbReference type="ARBA" id="ARBA00022490"/>
    </source>
</evidence>
<sequence>MSDKQKTLKQEFTLKGKGLHTGKEVVMTIKPAPVNTGFVFVRVDLEGQPTIEADATYVTSTERGTVLEKKGVKIHTCEHVLAALTGMDLDNAYIEMDRSEPPIMDGSSKYFVEAIEKVGIIEQDSNREYFTIKEIISYTDPETGSEITAIPSDHFEVATMVDFGTKVLGTQNATMKSIEDFKTDFANARTFSFLHELENLLDSGLIKGGDINNAIVYVDKELSSETLDKLKAVFNQPKVSVRPNGILDNVTLYYPNEAARHKLLDVIGDLSLVGVRLKAKIIATKPGHHCNTQFAKKLNKLYKLFKRKNIPEIDLHKDPVYDIKDIMRMLPHRPPFLLVDKIMEVDDKHIIGVKNVTINEPFFVGHFPNEPVMPGVLQIEAMAQTGGIFVLENVDDPQNYSTYLIKLDNVKHKKKVIPGDTLIFKIDLLEPIRRGIVHMQGYGYCNGHMVVEAEMMAQVVKTKEDKE</sequence>
<keyword evidence="20" id="KW-1185">Reference proteome</keyword>
<feature type="active site" evidence="18">
    <location>
        <position position="366"/>
    </location>
</feature>
<comment type="similarity">
    <text evidence="17">Belongs to the LpxC family.</text>
</comment>
<evidence type="ECO:0000313" key="19">
    <source>
        <dbReference type="EMBL" id="CVK15466.1"/>
    </source>
</evidence>
<comment type="similarity">
    <text evidence="15">In the N-terminal section; belongs to the LpxC family.</text>
</comment>
<accession>A0A0X3AM97</accession>
<dbReference type="UniPathway" id="UPA00359">
    <property type="reaction ID" value="UER00478"/>
</dbReference>
<evidence type="ECO:0000256" key="10">
    <source>
        <dbReference type="ARBA" id="ARBA00022833"/>
    </source>
</evidence>
<keyword evidence="10 17" id="KW-0862">Zinc</keyword>
<dbReference type="GO" id="GO:0103117">
    <property type="term" value="F:UDP-3-O-acyl-N-acetylglucosamine deacetylase activity"/>
    <property type="evidence" value="ECO:0007669"/>
    <property type="project" value="UniProtKB-UniRule"/>
</dbReference>
<dbReference type="NCBIfam" id="TIGR01750">
    <property type="entry name" value="fabZ"/>
    <property type="match status" value="1"/>
</dbReference>
<dbReference type="SUPFAM" id="SSF54637">
    <property type="entry name" value="Thioesterase/thiol ester dehydrase-isomerase"/>
    <property type="match status" value="1"/>
</dbReference>
<dbReference type="GO" id="GO:0016020">
    <property type="term" value="C:membrane"/>
    <property type="evidence" value="ECO:0007669"/>
    <property type="project" value="GOC"/>
</dbReference>
<comment type="subcellular location">
    <subcellularLocation>
        <location evidence="3 18">Cytoplasm</location>
    </subcellularLocation>
</comment>
<dbReference type="SUPFAM" id="SSF54211">
    <property type="entry name" value="Ribosomal protein S5 domain 2-like"/>
    <property type="match status" value="2"/>
</dbReference>
<dbReference type="EMBL" id="FCOR01000002">
    <property type="protein sequence ID" value="CVK15466.1"/>
    <property type="molecule type" value="Genomic_DNA"/>
</dbReference>
<evidence type="ECO:0000256" key="15">
    <source>
        <dbReference type="ARBA" id="ARBA00061221"/>
    </source>
</evidence>
<comment type="function">
    <text evidence="14 18">Involved in unsaturated fatty acids biosynthesis. Catalyzes the dehydration of short chain beta-hydroxyacyl-ACPs and long chain saturated and unsaturated beta-hydroxyacyl-ACPs.</text>
</comment>
<dbReference type="NCBIfam" id="NF009667">
    <property type="entry name" value="PRK13188.1"/>
    <property type="match status" value="1"/>
</dbReference>
<dbReference type="PANTHER" id="PTHR33694:SF1">
    <property type="entry name" value="UDP-3-O-ACYL-N-ACETYLGLUCOSAMINE DEACETYLASE 1, MITOCHONDRIAL-RELATED"/>
    <property type="match status" value="1"/>
</dbReference>
<evidence type="ECO:0000256" key="6">
    <source>
        <dbReference type="ARBA" id="ARBA00022516"/>
    </source>
</evidence>
<evidence type="ECO:0000256" key="9">
    <source>
        <dbReference type="ARBA" id="ARBA00022801"/>
    </source>
</evidence>
<dbReference type="Pfam" id="PF03331">
    <property type="entry name" value="LpxC"/>
    <property type="match status" value="2"/>
</dbReference>
<evidence type="ECO:0000256" key="13">
    <source>
        <dbReference type="ARBA" id="ARBA00024535"/>
    </source>
</evidence>
<dbReference type="RefSeq" id="WP_055424701.1">
    <property type="nucleotide sequence ID" value="NZ_FCOR01000002.1"/>
</dbReference>
<keyword evidence="7 17" id="KW-0441">Lipid A biosynthesis</keyword>
<dbReference type="PANTHER" id="PTHR33694">
    <property type="entry name" value="UDP-3-O-ACYL-N-ACETYLGLUCOSAMINE DEACETYLASE 1, MITOCHONDRIAL-RELATED"/>
    <property type="match status" value="1"/>
</dbReference>
<dbReference type="GO" id="GO:0046872">
    <property type="term" value="F:metal ion binding"/>
    <property type="evidence" value="ECO:0007669"/>
    <property type="project" value="UniProtKB-KW"/>
</dbReference>
<reference evidence="19 20" key="1">
    <citation type="submission" date="2016-01" db="EMBL/GenBank/DDBJ databases">
        <authorList>
            <person name="McClelland M."/>
            <person name="Jain A."/>
            <person name="Saraogi P."/>
            <person name="Mendelson R."/>
            <person name="Westerman R."/>
            <person name="SanMiguel P."/>
            <person name="Csonka L."/>
        </authorList>
    </citation>
    <scope>NUCLEOTIDE SEQUENCE [LARGE SCALE GENOMIC DNA]</scope>
    <source>
        <strain evidence="19 20">R-53146</strain>
    </source>
</reference>
<dbReference type="STRING" id="1586267.GCA_001418685_00289"/>
<dbReference type="OrthoDB" id="9772788at2"/>
<evidence type="ECO:0000256" key="4">
    <source>
        <dbReference type="ARBA" id="ARBA00005002"/>
    </source>
</evidence>